<evidence type="ECO:0000256" key="1">
    <source>
        <dbReference type="SAM" id="Phobius"/>
    </source>
</evidence>
<name>A0A1I0Y544_9FLAO</name>
<keyword evidence="1" id="KW-0812">Transmembrane</keyword>
<feature type="transmembrane region" description="Helical" evidence="1">
    <location>
        <begin position="64"/>
        <end position="84"/>
    </location>
</feature>
<evidence type="ECO:0000313" key="3">
    <source>
        <dbReference type="Proteomes" id="UP000199604"/>
    </source>
</evidence>
<keyword evidence="1" id="KW-1133">Transmembrane helix</keyword>
<dbReference type="InterPro" id="IPR012156">
    <property type="entry name" value="Cold_shock_CspA"/>
</dbReference>
<dbReference type="EMBL" id="FOJT01000004">
    <property type="protein sequence ID" value="SFB08429.1"/>
    <property type="molecule type" value="Genomic_DNA"/>
</dbReference>
<dbReference type="InterPro" id="IPR010718">
    <property type="entry name" value="DUF1294"/>
</dbReference>
<dbReference type="GO" id="GO:0003676">
    <property type="term" value="F:nucleic acid binding"/>
    <property type="evidence" value="ECO:0007669"/>
    <property type="project" value="InterPro"/>
</dbReference>
<feature type="transmembrane region" description="Helical" evidence="1">
    <location>
        <begin position="6"/>
        <end position="26"/>
    </location>
</feature>
<accession>A0A1I0Y544</accession>
<evidence type="ECO:0000313" key="2">
    <source>
        <dbReference type="EMBL" id="SFB08429.1"/>
    </source>
</evidence>
<keyword evidence="3" id="KW-1185">Reference proteome</keyword>
<dbReference type="AlphaFoldDB" id="A0A1I0Y544"/>
<proteinExistence type="predicted"/>
<sequence length="87" mass="9938">MTVILIYFFIINIIGFFLIGYDKKMAVANKYRIAEKTLLLIVLLGGVIGSGLAMLFFRHKTSKISYLLKFFGVIVLQILFIFLLKTT</sequence>
<dbReference type="PIRSF" id="PIRSF002599">
    <property type="entry name" value="Cold_shock_A"/>
    <property type="match status" value="1"/>
</dbReference>
<dbReference type="Proteomes" id="UP000199604">
    <property type="component" value="Unassembled WGS sequence"/>
</dbReference>
<feature type="transmembrane region" description="Helical" evidence="1">
    <location>
        <begin position="38"/>
        <end position="58"/>
    </location>
</feature>
<dbReference type="RefSeq" id="WP_091475664.1">
    <property type="nucleotide sequence ID" value="NZ_FOJT01000004.1"/>
</dbReference>
<dbReference type="Pfam" id="PF06961">
    <property type="entry name" value="DUF1294"/>
    <property type="match status" value="1"/>
</dbReference>
<reference evidence="3" key="1">
    <citation type="submission" date="2016-10" db="EMBL/GenBank/DDBJ databases">
        <authorList>
            <person name="Varghese N."/>
            <person name="Submissions S."/>
        </authorList>
    </citation>
    <scope>NUCLEOTIDE SEQUENCE [LARGE SCALE GENOMIC DNA]</scope>
    <source>
        <strain evidence="3">DSM 21789</strain>
    </source>
</reference>
<keyword evidence="1" id="KW-0472">Membrane</keyword>
<protein>
    <submittedName>
        <fullName evidence="2">Uncharacterized membrane protein YsdA, DUF1294 family</fullName>
    </submittedName>
</protein>
<organism evidence="2 3">
    <name type="scientific">Flavobacterium swingsii</name>
    <dbReference type="NCBI Taxonomy" id="498292"/>
    <lineage>
        <taxon>Bacteria</taxon>
        <taxon>Pseudomonadati</taxon>
        <taxon>Bacteroidota</taxon>
        <taxon>Flavobacteriia</taxon>
        <taxon>Flavobacteriales</taxon>
        <taxon>Flavobacteriaceae</taxon>
        <taxon>Flavobacterium</taxon>
    </lineage>
</organism>
<gene>
    <name evidence="2" type="ORF">SAMN05660845_1516</name>
</gene>